<organism evidence="1 2">
    <name type="scientific">Naganishia onofrii</name>
    <dbReference type="NCBI Taxonomy" id="1851511"/>
    <lineage>
        <taxon>Eukaryota</taxon>
        <taxon>Fungi</taxon>
        <taxon>Dikarya</taxon>
        <taxon>Basidiomycota</taxon>
        <taxon>Agaricomycotina</taxon>
        <taxon>Tremellomycetes</taxon>
        <taxon>Filobasidiales</taxon>
        <taxon>Filobasidiaceae</taxon>
        <taxon>Naganishia</taxon>
    </lineage>
</organism>
<accession>A0ACC2X8Q2</accession>
<keyword evidence="2" id="KW-1185">Reference proteome</keyword>
<reference evidence="1" key="1">
    <citation type="submission" date="2023-04" db="EMBL/GenBank/DDBJ databases">
        <title>Draft Genome sequencing of Naganishia species isolated from polar environments using Oxford Nanopore Technology.</title>
        <authorList>
            <person name="Leo P."/>
            <person name="Venkateswaran K."/>
        </authorList>
    </citation>
    <scope>NUCLEOTIDE SEQUENCE</scope>
    <source>
        <strain evidence="1">DBVPG 5303</strain>
    </source>
</reference>
<name>A0ACC2X8Q2_9TREE</name>
<proteinExistence type="predicted"/>
<gene>
    <name evidence="1" type="ORF">QFC24_005506</name>
</gene>
<evidence type="ECO:0000313" key="2">
    <source>
        <dbReference type="Proteomes" id="UP001234202"/>
    </source>
</evidence>
<dbReference type="EMBL" id="JASBWV010000023">
    <property type="protein sequence ID" value="KAJ9119794.1"/>
    <property type="molecule type" value="Genomic_DNA"/>
</dbReference>
<protein>
    <submittedName>
        <fullName evidence="1">Uncharacterized protein</fullName>
    </submittedName>
</protein>
<dbReference type="Proteomes" id="UP001234202">
    <property type="component" value="Unassembled WGS sequence"/>
</dbReference>
<sequence length="201" mass="22423">MASVPTYRTKVLYVPQRPSLLPGTPQDFLRTIVSYSSRHTKSTSSSKNHHTTNANDNGEPDQNQQQQQHQRRQEPWQRALKITKAWSMDPALWQREWATLSGGEGQRMSLAVAVSLGQAEVILLDGQSIVKRRNSETLPASMDEPTSALDSETIKLVEKTLLSLLPNGDSPDGTLKAYVWITHEAAQADRVGTRTFDVSKE</sequence>
<comment type="caution">
    <text evidence="1">The sequence shown here is derived from an EMBL/GenBank/DDBJ whole genome shotgun (WGS) entry which is preliminary data.</text>
</comment>
<evidence type="ECO:0000313" key="1">
    <source>
        <dbReference type="EMBL" id="KAJ9119794.1"/>
    </source>
</evidence>